<comment type="caution">
    <text evidence="1">The sequence shown here is derived from an EMBL/GenBank/DDBJ whole genome shotgun (WGS) entry which is preliminary data.</text>
</comment>
<evidence type="ECO:0000313" key="2">
    <source>
        <dbReference type="Proteomes" id="UP000591537"/>
    </source>
</evidence>
<keyword evidence="2" id="KW-1185">Reference proteome</keyword>
<dbReference type="RefSeq" id="WP_281403912.1">
    <property type="nucleotide sequence ID" value="NZ_BAAARS010000009.1"/>
</dbReference>
<proteinExistence type="predicted"/>
<dbReference type="EMBL" id="JACHGV010000008">
    <property type="protein sequence ID" value="MBB6079177.1"/>
    <property type="molecule type" value="Genomic_DNA"/>
</dbReference>
<sequence>MTGSAAAGPAWWDAVAGSALARSTWCVPVATVVSADGWADPLR</sequence>
<protein>
    <submittedName>
        <fullName evidence="1">Uncharacterized protein</fullName>
    </submittedName>
</protein>
<evidence type="ECO:0000313" key="1">
    <source>
        <dbReference type="EMBL" id="MBB6079177.1"/>
    </source>
</evidence>
<reference evidence="1 2" key="1">
    <citation type="submission" date="2020-08" db="EMBL/GenBank/DDBJ databases">
        <title>Genomic Encyclopedia of Type Strains, Phase IV (KMG-IV): sequencing the most valuable type-strain genomes for metagenomic binning, comparative biology and taxonomic classification.</title>
        <authorList>
            <person name="Goeker M."/>
        </authorList>
    </citation>
    <scope>NUCLEOTIDE SEQUENCE [LARGE SCALE GENOMIC DNA]</scope>
    <source>
        <strain evidence="1 2">DSM 43350</strain>
    </source>
</reference>
<accession>A0A7W9WHR0</accession>
<dbReference type="AlphaFoldDB" id="A0A7W9WHR0"/>
<organism evidence="1 2">
    <name type="scientific">Streptomyces paradoxus</name>
    <dbReference type="NCBI Taxonomy" id="66375"/>
    <lineage>
        <taxon>Bacteria</taxon>
        <taxon>Bacillati</taxon>
        <taxon>Actinomycetota</taxon>
        <taxon>Actinomycetes</taxon>
        <taxon>Kitasatosporales</taxon>
        <taxon>Streptomycetaceae</taxon>
        <taxon>Streptomyces</taxon>
    </lineage>
</organism>
<dbReference type="Proteomes" id="UP000591537">
    <property type="component" value="Unassembled WGS sequence"/>
</dbReference>
<name>A0A7W9WHR0_9ACTN</name>
<gene>
    <name evidence="1" type="ORF">HNR57_005120</name>
</gene>